<sequence>MAVLGGQLVITLIMASIIQKMNAHISFARWLLCHTGLVRYLDPTDDQLRTLAGIGKEKGKGKNHQKERPQSFHVSRNIDIDLETAKVGSLDVMYLRYFTEYQWLVDFSIYAAIVYISSEVYSIWFPAKEEVNLSMVWCLLVIFFALKLLGSLTVLYFRSEESIAERSMCIIACLVYLLIAMIVLTLDDSILETGLEQAYTNFNKSASAFLAEQGVSNSGPASKIVLKFFIAVLCGLLGSLFTFPGLRIAQMHWDSLKYCRTTKLMQIILNTSFALPFVLVVLWIKPISRDYLTDRTFGGMDKPILTSHAFEAIRLLLMIFAVLLRFALLPTYLQAYLNIAYDRIESMKKEGGRITNIELRRKVSSVFSYLCVVTLQFAAPLILCLFFTLMYKSLSGFSWFTPAATIPNDSINEIISTTEGSGDGSGDYIKSEGLDLLQSAQTIQASWHGLRKVFSSEVYKGFLGFAVWWSYFSLFATSALGVFYQSYFTKV</sequence>
<comment type="similarity">
    <text evidence="2">Belongs to the TMEM161 family.</text>
</comment>
<feature type="transmembrane region" description="Helical" evidence="7">
    <location>
        <begin position="133"/>
        <end position="157"/>
    </location>
</feature>
<organism evidence="8 9">
    <name type="scientific">Hermetia illucens</name>
    <name type="common">Black soldier fly</name>
    <dbReference type="NCBI Taxonomy" id="343691"/>
    <lineage>
        <taxon>Eukaryota</taxon>
        <taxon>Metazoa</taxon>
        <taxon>Ecdysozoa</taxon>
        <taxon>Arthropoda</taxon>
        <taxon>Hexapoda</taxon>
        <taxon>Insecta</taxon>
        <taxon>Pterygota</taxon>
        <taxon>Neoptera</taxon>
        <taxon>Endopterygota</taxon>
        <taxon>Diptera</taxon>
        <taxon>Brachycera</taxon>
        <taxon>Stratiomyomorpha</taxon>
        <taxon>Stratiomyidae</taxon>
        <taxon>Hermetiinae</taxon>
        <taxon>Hermetia</taxon>
    </lineage>
</organism>
<name>A0A7R8UJ03_HERIL</name>
<evidence type="ECO:0000313" key="8">
    <source>
        <dbReference type="EMBL" id="CAD7081535.1"/>
    </source>
</evidence>
<keyword evidence="6" id="KW-0325">Glycoprotein</keyword>
<feature type="transmembrane region" description="Helical" evidence="7">
    <location>
        <begin position="224"/>
        <end position="246"/>
    </location>
</feature>
<accession>A0A7R8UJ03</accession>
<dbReference type="OrthoDB" id="784140at2759"/>
<feature type="transmembrane region" description="Helical" evidence="7">
    <location>
        <begin position="315"/>
        <end position="339"/>
    </location>
</feature>
<feature type="transmembrane region" description="Helical" evidence="7">
    <location>
        <begin position="103"/>
        <end position="127"/>
    </location>
</feature>
<evidence type="ECO:0000256" key="7">
    <source>
        <dbReference type="SAM" id="Phobius"/>
    </source>
</evidence>
<dbReference type="EMBL" id="LR899010">
    <property type="protein sequence ID" value="CAD7081535.1"/>
    <property type="molecule type" value="Genomic_DNA"/>
</dbReference>
<dbReference type="OMA" id="RFALMPI"/>
<evidence type="ECO:0000256" key="4">
    <source>
        <dbReference type="ARBA" id="ARBA00022989"/>
    </source>
</evidence>
<proteinExistence type="inferred from homology"/>
<dbReference type="InterPro" id="IPR019395">
    <property type="entry name" value="Transmembrane_161A/B"/>
</dbReference>
<comment type="subcellular location">
    <subcellularLocation>
        <location evidence="1">Membrane</location>
        <topology evidence="1">Multi-pass membrane protein</topology>
    </subcellularLocation>
</comment>
<gene>
    <name evidence="8" type="ORF">HERILL_LOCUS4634</name>
</gene>
<protein>
    <recommendedName>
        <fullName evidence="10">Transmembrane protein 161B</fullName>
    </recommendedName>
</protein>
<keyword evidence="4 7" id="KW-1133">Transmembrane helix</keyword>
<feature type="transmembrane region" description="Helical" evidence="7">
    <location>
        <begin position="169"/>
        <end position="186"/>
    </location>
</feature>
<evidence type="ECO:0000256" key="3">
    <source>
        <dbReference type="ARBA" id="ARBA00022692"/>
    </source>
</evidence>
<dbReference type="PANTHER" id="PTHR13624">
    <property type="entry name" value="RE42071P"/>
    <property type="match status" value="1"/>
</dbReference>
<feature type="transmembrane region" description="Helical" evidence="7">
    <location>
        <begin position="366"/>
        <end position="391"/>
    </location>
</feature>
<evidence type="ECO:0000256" key="5">
    <source>
        <dbReference type="ARBA" id="ARBA00023136"/>
    </source>
</evidence>
<dbReference type="InParanoid" id="A0A7R8UJ03"/>
<feature type="transmembrane region" description="Helical" evidence="7">
    <location>
        <begin position="267"/>
        <end position="284"/>
    </location>
</feature>
<keyword evidence="5 7" id="KW-0472">Membrane</keyword>
<evidence type="ECO:0000256" key="1">
    <source>
        <dbReference type="ARBA" id="ARBA00004141"/>
    </source>
</evidence>
<dbReference type="FunCoup" id="A0A7R8UJ03">
    <property type="interactions" value="305"/>
</dbReference>
<evidence type="ECO:0000256" key="6">
    <source>
        <dbReference type="ARBA" id="ARBA00023180"/>
    </source>
</evidence>
<dbReference type="PANTHER" id="PTHR13624:SF6">
    <property type="entry name" value="EMEI"/>
    <property type="match status" value="1"/>
</dbReference>
<dbReference type="Pfam" id="PF10268">
    <property type="entry name" value="Tmemb_161AB"/>
    <property type="match status" value="1"/>
</dbReference>
<dbReference type="Proteomes" id="UP000594454">
    <property type="component" value="Chromosome 2"/>
</dbReference>
<evidence type="ECO:0008006" key="10">
    <source>
        <dbReference type="Google" id="ProtNLM"/>
    </source>
</evidence>
<evidence type="ECO:0000256" key="2">
    <source>
        <dbReference type="ARBA" id="ARBA00009706"/>
    </source>
</evidence>
<evidence type="ECO:0000313" key="9">
    <source>
        <dbReference type="Proteomes" id="UP000594454"/>
    </source>
</evidence>
<keyword evidence="3 7" id="KW-0812">Transmembrane</keyword>
<reference evidence="8 9" key="1">
    <citation type="submission" date="2020-11" db="EMBL/GenBank/DDBJ databases">
        <authorList>
            <person name="Wallbank WR R."/>
            <person name="Pardo Diaz C."/>
            <person name="Kozak K."/>
            <person name="Martin S."/>
            <person name="Jiggins C."/>
            <person name="Moest M."/>
            <person name="Warren A I."/>
            <person name="Generalovic N T."/>
            <person name="Byers J.R.P. K."/>
            <person name="Montejo-Kovacevich G."/>
            <person name="Yen C E."/>
        </authorList>
    </citation>
    <scope>NUCLEOTIDE SEQUENCE [LARGE SCALE GENOMIC DNA]</scope>
</reference>
<feature type="transmembrane region" description="Helical" evidence="7">
    <location>
        <begin position="462"/>
        <end position="484"/>
    </location>
</feature>
<keyword evidence="9" id="KW-1185">Reference proteome</keyword>
<dbReference type="GO" id="GO:0016020">
    <property type="term" value="C:membrane"/>
    <property type="evidence" value="ECO:0007669"/>
    <property type="project" value="UniProtKB-SubCell"/>
</dbReference>
<dbReference type="AlphaFoldDB" id="A0A7R8UJ03"/>